<evidence type="ECO:0000256" key="3">
    <source>
        <dbReference type="ARBA" id="ARBA00012723"/>
    </source>
</evidence>
<feature type="compositionally biased region" description="Acidic residues" evidence="7">
    <location>
        <begin position="494"/>
        <end position="506"/>
    </location>
</feature>
<dbReference type="PROSITE" id="PS00194">
    <property type="entry name" value="THIOREDOXIN_1"/>
    <property type="match status" value="1"/>
</dbReference>
<dbReference type="PANTHER" id="PTHR45815">
    <property type="entry name" value="PROTEIN DISULFIDE-ISOMERASE A6"/>
    <property type="match status" value="1"/>
</dbReference>
<comment type="caution">
    <text evidence="10">The sequence shown here is derived from an EMBL/GenBank/DDBJ whole genome shotgun (WGS) entry which is preliminary data.</text>
</comment>
<dbReference type="Proteomes" id="UP000315783">
    <property type="component" value="Unassembled WGS sequence"/>
</dbReference>
<proteinExistence type="predicted"/>
<dbReference type="Pfam" id="PF00085">
    <property type="entry name" value="Thioredoxin"/>
    <property type="match status" value="1"/>
</dbReference>
<gene>
    <name evidence="10" type="ORF">IF1G_10450</name>
</gene>
<dbReference type="EMBL" id="SPUK01000022">
    <property type="protein sequence ID" value="TQV90929.1"/>
    <property type="molecule type" value="Genomic_DNA"/>
</dbReference>
<organism evidence="10 11">
    <name type="scientific">Cordyceps javanica</name>
    <dbReference type="NCBI Taxonomy" id="43265"/>
    <lineage>
        <taxon>Eukaryota</taxon>
        <taxon>Fungi</taxon>
        <taxon>Dikarya</taxon>
        <taxon>Ascomycota</taxon>
        <taxon>Pezizomycotina</taxon>
        <taxon>Sordariomycetes</taxon>
        <taxon>Hypocreomycetidae</taxon>
        <taxon>Hypocreales</taxon>
        <taxon>Cordycipitaceae</taxon>
        <taxon>Cordyceps</taxon>
    </lineage>
</organism>
<dbReference type="Gene3D" id="3.40.30.10">
    <property type="entry name" value="Glutaredoxin"/>
    <property type="match status" value="2"/>
</dbReference>
<dbReference type="GO" id="GO:0015035">
    <property type="term" value="F:protein-disulfide reductase activity"/>
    <property type="evidence" value="ECO:0007669"/>
    <property type="project" value="TreeGrafter"/>
</dbReference>
<dbReference type="PROSITE" id="PS51352">
    <property type="entry name" value="THIOREDOXIN_2"/>
    <property type="match status" value="1"/>
</dbReference>
<evidence type="ECO:0000256" key="5">
    <source>
        <dbReference type="ARBA" id="ARBA00023235"/>
    </source>
</evidence>
<dbReference type="OrthoDB" id="10264505at2759"/>
<feature type="compositionally biased region" description="Polar residues" evidence="7">
    <location>
        <begin position="314"/>
        <end position="324"/>
    </location>
</feature>
<evidence type="ECO:0000256" key="6">
    <source>
        <dbReference type="ARBA" id="ARBA00023284"/>
    </source>
</evidence>
<evidence type="ECO:0000256" key="2">
    <source>
        <dbReference type="ARBA" id="ARBA00004319"/>
    </source>
</evidence>
<dbReference type="EC" id="5.3.4.1" evidence="3"/>
<feature type="domain" description="Thioredoxin" evidence="9">
    <location>
        <begin position="6"/>
        <end position="154"/>
    </location>
</feature>
<feature type="signal peptide" evidence="8">
    <location>
        <begin position="1"/>
        <end position="22"/>
    </location>
</feature>
<feature type="region of interest" description="Disordered" evidence="7">
    <location>
        <begin position="462"/>
        <end position="513"/>
    </location>
</feature>
<dbReference type="PRINTS" id="PR00421">
    <property type="entry name" value="THIOREDOXIN"/>
</dbReference>
<evidence type="ECO:0000256" key="7">
    <source>
        <dbReference type="SAM" id="MobiDB-lite"/>
    </source>
</evidence>
<dbReference type="GO" id="GO:0003756">
    <property type="term" value="F:protein disulfide isomerase activity"/>
    <property type="evidence" value="ECO:0007669"/>
    <property type="project" value="UniProtKB-EC"/>
</dbReference>
<dbReference type="SUPFAM" id="SSF52833">
    <property type="entry name" value="Thioredoxin-like"/>
    <property type="match status" value="2"/>
</dbReference>
<dbReference type="CDD" id="cd03002">
    <property type="entry name" value="PDI_a_MPD1_like"/>
    <property type="match status" value="1"/>
</dbReference>
<dbReference type="InterPro" id="IPR057305">
    <property type="entry name" value="Thioredox_PDIA6_C"/>
</dbReference>
<name>A0A545UN89_9HYPO</name>
<dbReference type="PANTHER" id="PTHR45815:SF3">
    <property type="entry name" value="PROTEIN DISULFIDE-ISOMERASE A6"/>
    <property type="match status" value="1"/>
</dbReference>
<evidence type="ECO:0000256" key="8">
    <source>
        <dbReference type="SAM" id="SignalP"/>
    </source>
</evidence>
<dbReference type="AlphaFoldDB" id="A0A545UN89"/>
<keyword evidence="4" id="KW-1015">Disulfide bond</keyword>
<feature type="region of interest" description="Disordered" evidence="7">
    <location>
        <begin position="254"/>
        <end position="324"/>
    </location>
</feature>
<evidence type="ECO:0000313" key="11">
    <source>
        <dbReference type="Proteomes" id="UP000315783"/>
    </source>
</evidence>
<dbReference type="STRING" id="43265.A0A545UN89"/>
<feature type="chain" id="PRO_5021775381" description="protein disulfide-isomerase" evidence="8">
    <location>
        <begin position="23"/>
        <end position="513"/>
    </location>
</feature>
<dbReference type="GO" id="GO:0005788">
    <property type="term" value="C:endoplasmic reticulum lumen"/>
    <property type="evidence" value="ECO:0007669"/>
    <property type="project" value="UniProtKB-SubCell"/>
</dbReference>
<accession>A0A545UN89</accession>
<reference evidence="10 11" key="1">
    <citation type="journal article" date="2019" name="Appl. Microbiol. Biotechnol.">
        <title>Genome sequence of Isaria javanica and comparative genome analysis insights into family S53 peptidase evolution in fungal entomopathogens.</title>
        <authorList>
            <person name="Lin R."/>
            <person name="Zhang X."/>
            <person name="Xin B."/>
            <person name="Zou M."/>
            <person name="Gao Y."/>
            <person name="Qin F."/>
            <person name="Hu Q."/>
            <person name="Xie B."/>
            <person name="Cheng X."/>
        </authorList>
    </citation>
    <scope>NUCLEOTIDE SEQUENCE [LARGE SCALE GENOMIC DNA]</scope>
    <source>
        <strain evidence="10 11">IJ1G</strain>
    </source>
</reference>
<evidence type="ECO:0000313" key="10">
    <source>
        <dbReference type="EMBL" id="TQV90929.1"/>
    </source>
</evidence>
<evidence type="ECO:0000256" key="1">
    <source>
        <dbReference type="ARBA" id="ARBA00001182"/>
    </source>
</evidence>
<dbReference type="InterPro" id="IPR017937">
    <property type="entry name" value="Thioredoxin_CS"/>
</dbReference>
<keyword evidence="11" id="KW-1185">Reference proteome</keyword>
<dbReference type="InterPro" id="IPR041269">
    <property type="entry name" value="QSOX_Trx1"/>
</dbReference>
<evidence type="ECO:0000259" key="9">
    <source>
        <dbReference type="PROSITE" id="PS51352"/>
    </source>
</evidence>
<dbReference type="GO" id="GO:0034976">
    <property type="term" value="P:response to endoplasmic reticulum stress"/>
    <property type="evidence" value="ECO:0007669"/>
    <property type="project" value="TreeGrafter"/>
</dbReference>
<dbReference type="InterPro" id="IPR036249">
    <property type="entry name" value="Thioredoxin-like_sf"/>
</dbReference>
<keyword evidence="5 10" id="KW-0413">Isomerase</keyword>
<evidence type="ECO:0000256" key="4">
    <source>
        <dbReference type="ARBA" id="ARBA00023157"/>
    </source>
</evidence>
<dbReference type="Pfam" id="PF18108">
    <property type="entry name" value="QSOX_Trx1"/>
    <property type="match status" value="1"/>
</dbReference>
<feature type="compositionally biased region" description="Basic and acidic residues" evidence="7">
    <location>
        <begin position="474"/>
        <end position="491"/>
    </location>
</feature>
<feature type="compositionally biased region" description="Basic and acidic residues" evidence="7">
    <location>
        <begin position="274"/>
        <end position="306"/>
    </location>
</feature>
<dbReference type="InterPro" id="IPR013766">
    <property type="entry name" value="Thioredoxin_domain"/>
</dbReference>
<dbReference type="Pfam" id="PF24541">
    <property type="entry name" value="Thioredox_PDIA6_C"/>
    <property type="match status" value="1"/>
</dbReference>
<comment type="catalytic activity">
    <reaction evidence="1">
        <text>Catalyzes the rearrangement of -S-S- bonds in proteins.</text>
        <dbReference type="EC" id="5.3.4.1"/>
    </reaction>
</comment>
<keyword evidence="8" id="KW-0732">Signal</keyword>
<protein>
    <recommendedName>
        <fullName evidence="3">protein disulfide-isomerase</fullName>
        <ecNumber evidence="3">5.3.4.1</ecNumber>
    </recommendedName>
</protein>
<comment type="subcellular location">
    <subcellularLocation>
        <location evidence="2">Endoplasmic reticulum lumen</location>
    </subcellularLocation>
</comment>
<keyword evidence="6" id="KW-0676">Redox-active center</keyword>
<sequence length="513" mass="55158">MHQHAVASALTVLLATAPTAWAGMYTKKSPVLQVDAKSFDRLINRSNYTSPSLIRPGAMCKKIVEFYAPWCGHCQNLKPAYEKAATNLEGLAKVAAIDCDDDANKQLCGSMGVKGFPTLKIVRPGKKAGRPVVEDYNGGRTAGAIVEAVAAKINNHVTRVTDKDLDGFLANDADGPKALLFTDKGTTSALLRSIAIDYLGVISVAQVRNKESAAVAKFGITKFPTLVLVPGGGREPVVYDGNLKKADMVKFLSQVGEPNPDPAPAKAKVKSGKKKEDKAKKAKADKPKSKADDKPPQAEDKEKPVDQETETSDDTTPPAASTPQVIAIPTASGKQEVAEKCLQPKSHTCILALIPETETEDSKLATDSLSQLNTKYIQGHRKVFPFIAVPDSVEELSVALRQKLEATSKVELVAINARRNWWRKYEGDFGAASVEAWVDAIRMGEGEKLKLPKGIVEVVEEAEAAEEAAGQGKSETREEEPKSDEANDKGSAEASEETAEETAEETSEVHDEL</sequence>